<evidence type="ECO:0000313" key="2">
    <source>
        <dbReference type="Proteomes" id="UP000243975"/>
    </source>
</evidence>
<comment type="caution">
    <text evidence="1">The sequence shown here is derived from an EMBL/GenBank/DDBJ whole genome shotgun (WGS) entry which is preliminary data.</text>
</comment>
<dbReference type="EMBL" id="LEKV01004902">
    <property type="protein sequence ID" value="KVH91851.1"/>
    <property type="molecule type" value="Genomic_DNA"/>
</dbReference>
<dbReference type="AlphaFoldDB" id="A0A103XJF1"/>
<organism evidence="1 2">
    <name type="scientific">Cynara cardunculus var. scolymus</name>
    <name type="common">Globe artichoke</name>
    <name type="synonym">Cynara scolymus</name>
    <dbReference type="NCBI Taxonomy" id="59895"/>
    <lineage>
        <taxon>Eukaryota</taxon>
        <taxon>Viridiplantae</taxon>
        <taxon>Streptophyta</taxon>
        <taxon>Embryophyta</taxon>
        <taxon>Tracheophyta</taxon>
        <taxon>Spermatophyta</taxon>
        <taxon>Magnoliopsida</taxon>
        <taxon>eudicotyledons</taxon>
        <taxon>Gunneridae</taxon>
        <taxon>Pentapetalae</taxon>
        <taxon>asterids</taxon>
        <taxon>campanulids</taxon>
        <taxon>Asterales</taxon>
        <taxon>Asteraceae</taxon>
        <taxon>Carduoideae</taxon>
        <taxon>Cardueae</taxon>
        <taxon>Carduinae</taxon>
        <taxon>Cynara</taxon>
    </lineage>
</organism>
<proteinExistence type="predicted"/>
<dbReference type="STRING" id="59895.A0A103XJF1"/>
<accession>A0A103XJF1</accession>
<keyword evidence="2" id="KW-1185">Reference proteome</keyword>
<sequence length="76" mass="8470">MMLEGSSWCCCCCTSSRKKSKAAVSKKKGLKALFGLGKLRGRKKYLKKSLAPAYDLEEIEEGREGYDDLDKSLLMS</sequence>
<dbReference type="Proteomes" id="UP000243975">
    <property type="component" value="Unassembled WGS sequence"/>
</dbReference>
<reference evidence="1 2" key="1">
    <citation type="journal article" date="2016" name="Sci. Rep.">
        <title>The genome sequence of the outbreeding globe artichoke constructed de novo incorporating a phase-aware low-pass sequencing strategy of F1 progeny.</title>
        <authorList>
            <person name="Scaglione D."/>
            <person name="Reyes-Chin-Wo S."/>
            <person name="Acquadro A."/>
            <person name="Froenicke L."/>
            <person name="Portis E."/>
            <person name="Beitel C."/>
            <person name="Tirone M."/>
            <person name="Mauro R."/>
            <person name="Lo Monaco A."/>
            <person name="Mauromicale G."/>
            <person name="Faccioli P."/>
            <person name="Cattivelli L."/>
            <person name="Rieseberg L."/>
            <person name="Michelmore R."/>
            <person name="Lanteri S."/>
        </authorList>
    </citation>
    <scope>NUCLEOTIDE SEQUENCE [LARGE SCALE GENOMIC DNA]</scope>
    <source>
        <strain evidence="1">2C</strain>
    </source>
</reference>
<protein>
    <submittedName>
        <fullName evidence="1">Uncharacterized protein</fullName>
    </submittedName>
</protein>
<gene>
    <name evidence="1" type="ORF">Ccrd_006123</name>
</gene>
<name>A0A103XJF1_CYNCS</name>
<dbReference type="Gramene" id="KVH91851">
    <property type="protein sequence ID" value="KVH91851"/>
    <property type="gene ID" value="Ccrd_006123"/>
</dbReference>
<evidence type="ECO:0000313" key="1">
    <source>
        <dbReference type="EMBL" id="KVH91851.1"/>
    </source>
</evidence>